<organism evidence="1 2">
    <name type="scientific">Russula earlei</name>
    <dbReference type="NCBI Taxonomy" id="71964"/>
    <lineage>
        <taxon>Eukaryota</taxon>
        <taxon>Fungi</taxon>
        <taxon>Dikarya</taxon>
        <taxon>Basidiomycota</taxon>
        <taxon>Agaricomycotina</taxon>
        <taxon>Agaricomycetes</taxon>
        <taxon>Russulales</taxon>
        <taxon>Russulaceae</taxon>
        <taxon>Russula</taxon>
    </lineage>
</organism>
<dbReference type="EMBL" id="JAGFNK010000144">
    <property type="protein sequence ID" value="KAI9507028.1"/>
    <property type="molecule type" value="Genomic_DNA"/>
</dbReference>
<reference evidence="1" key="1">
    <citation type="submission" date="2021-03" db="EMBL/GenBank/DDBJ databases">
        <title>Evolutionary priming and transition to the ectomycorrhizal habit in an iconic lineage of mushroom-forming fungi: is preadaptation a requirement?</title>
        <authorList>
            <consortium name="DOE Joint Genome Institute"/>
            <person name="Looney B.P."/>
            <person name="Miyauchi S."/>
            <person name="Morin E."/>
            <person name="Drula E."/>
            <person name="Courty P.E."/>
            <person name="Chicoki N."/>
            <person name="Fauchery L."/>
            <person name="Kohler A."/>
            <person name="Kuo A."/>
            <person name="LaButti K."/>
            <person name="Pangilinan J."/>
            <person name="Lipzen A."/>
            <person name="Riley R."/>
            <person name="Andreopoulos W."/>
            <person name="He G."/>
            <person name="Johnson J."/>
            <person name="Barry K.W."/>
            <person name="Grigoriev I.V."/>
            <person name="Nagy L."/>
            <person name="Hibbett D."/>
            <person name="Henrissat B."/>
            <person name="Matheny P.B."/>
            <person name="Labbe J."/>
            <person name="Martin A.F."/>
        </authorList>
    </citation>
    <scope>NUCLEOTIDE SEQUENCE</scope>
    <source>
        <strain evidence="1">BPL698</strain>
    </source>
</reference>
<evidence type="ECO:0000313" key="2">
    <source>
        <dbReference type="Proteomes" id="UP001207468"/>
    </source>
</evidence>
<dbReference type="Proteomes" id="UP001207468">
    <property type="component" value="Unassembled WGS sequence"/>
</dbReference>
<keyword evidence="2" id="KW-1185">Reference proteome</keyword>
<gene>
    <name evidence="1" type="ORF">F5148DRAFT_1208967</name>
</gene>
<comment type="caution">
    <text evidence="1">The sequence shown here is derived from an EMBL/GenBank/DDBJ whole genome shotgun (WGS) entry which is preliminary data.</text>
</comment>
<protein>
    <submittedName>
        <fullName evidence="1">Uncharacterized protein</fullName>
    </submittedName>
</protein>
<sequence length="973" mass="104790">MSTTSSTPNPMYISAHSAEAILSDFRPLKLQTDTLTFLNLLLDHILANVITSSRSILTDRLKSALLKTIPTTIGKDALLEAEMELRAYWQRPNAVKPSASQVSASEYGFSIPSMIELMRLKCEAYSTLNDEDEDAQAENVIQQRLRSQGIDPPKSVIVAPAALYLTAILECICERILSSVGRVATRDSSKDAAGTHDLFVALCEDDAIYPIFKGSKVYESIESSLKHPSKPRRSKSFSRSERRETRDVQSADLPSRSRSRLSSESAASGALSGSVGSDNPPQTRTSQEKGKAIKLFRPSSDRDATVPSDVASRTSTSRKGFGAQIDGINNESTVLDPEEGNVTQDFDDLMRSGDTMRVSLTPDRLRTMETAKHQRQPHNTRPTGIISPNNKSRVSSAADPDGRSPPLPEQQYHGAARKPSLSHVDSIIEDEEPKETVSPRVMQPYKTTDVRARSMSASGVSHGLGQRVPRKPSVSSKGPPPSSGVLGRDPFNAPNSPPRLLRKVKQSGELIDIDDIMNDSEEGSESNPDPGDKAIAQARVPLYPVSKATKDLISFLEEGPPPEVQPARAATVSTVSLTPTTKSVKSSRLQRMMSKLSLSKEDRVVQDVQRGRGVGSASAPSTPLVSSVRSFGANNPPPFPMVAKPLPPPILSIPSPVPISPPPSTEPSPDDDTPSPITQSDRHPARKMSLRKAVPAWAEIVDQGALISPIRDTTQNVSTSPLLALPTPPMLNGQARHQYLSTPAPDAKEANGHTQDNHKPSQSGSPVPTPTLASTGLESPSSAPRENGNGRAGQSHQGTFRPPRPSRPNHRSPINDELSSSARRISGRQPQSPSAQPLASAPLLSESLALDMRKLMSRATTAYECRILLDTFLTRAGIIPQSSTELDTTPSDVEPLERTLVDHFLGTDLDGPQFVHVHLTTAEAEPHPQQSSTEHAEVQESDDLYQSAPSSPMDSASAVHGHQIVSAAIAVAS</sequence>
<evidence type="ECO:0000313" key="1">
    <source>
        <dbReference type="EMBL" id="KAI9507028.1"/>
    </source>
</evidence>
<name>A0ACC0U5X0_9AGAM</name>
<proteinExistence type="predicted"/>
<accession>A0ACC0U5X0</accession>